<dbReference type="PROSITE" id="PS50076">
    <property type="entry name" value="DNAJ_2"/>
    <property type="match status" value="1"/>
</dbReference>
<dbReference type="SMART" id="SM00271">
    <property type="entry name" value="DnaJ"/>
    <property type="match status" value="1"/>
</dbReference>
<evidence type="ECO:0000313" key="5">
    <source>
        <dbReference type="WBParaSite" id="Hba_08073"/>
    </source>
</evidence>
<dbReference type="PANTHER" id="PTHR24078">
    <property type="entry name" value="DNAJ HOMOLOG SUBFAMILY C MEMBER"/>
    <property type="match status" value="1"/>
</dbReference>
<keyword evidence="2" id="KW-0812">Transmembrane</keyword>
<dbReference type="SUPFAM" id="SSF46565">
    <property type="entry name" value="Chaperone J-domain"/>
    <property type="match status" value="1"/>
</dbReference>
<dbReference type="Pfam" id="PF01556">
    <property type="entry name" value="DnaJ_C"/>
    <property type="match status" value="1"/>
</dbReference>
<dbReference type="GO" id="GO:0005829">
    <property type="term" value="C:cytosol"/>
    <property type="evidence" value="ECO:0007669"/>
    <property type="project" value="TreeGrafter"/>
</dbReference>
<dbReference type="GO" id="GO:0051082">
    <property type="term" value="F:unfolded protein binding"/>
    <property type="evidence" value="ECO:0007669"/>
    <property type="project" value="InterPro"/>
</dbReference>
<keyword evidence="1" id="KW-0143">Chaperone</keyword>
<reference evidence="5" key="1">
    <citation type="submission" date="2016-11" db="UniProtKB">
        <authorList>
            <consortium name="WormBaseParasite"/>
        </authorList>
    </citation>
    <scope>IDENTIFICATION</scope>
</reference>
<dbReference type="InterPro" id="IPR002939">
    <property type="entry name" value="DnaJ_C"/>
</dbReference>
<evidence type="ECO:0000256" key="2">
    <source>
        <dbReference type="SAM" id="Phobius"/>
    </source>
</evidence>
<accession>A0A1I7WSA7</accession>
<sequence length="298" mass="33609">MGKDYYKTLGLTKGASDDDIKKAYRKMALKYHPDKNKEAGAENRFKFQGDPMRMFAQFFGDQDPFSMFGMGGGNGVFFNMGPGMEDMNGGFPFGSSGHGHRRCKFYIISLMSKVYLELTGDQFFFQKVLSADGHTTRVEDKVLTINIKPGWKSGTKITFPKEGDQHPGRVPADIVFVIKVSYKAKYCSQPTMVAIFLVGDVSRCCVCQLMLRGIFALQIVRFSIFYSMPIAQENLSLFCLIEFISVFLFTTISSVLILFIIAIFVLFHPRPCFLMYSRTHDIHALILGRAITGLQAFQ</sequence>
<dbReference type="GO" id="GO:0006457">
    <property type="term" value="P:protein folding"/>
    <property type="evidence" value="ECO:0007669"/>
    <property type="project" value="InterPro"/>
</dbReference>
<dbReference type="GO" id="GO:0051087">
    <property type="term" value="F:protein-folding chaperone binding"/>
    <property type="evidence" value="ECO:0007669"/>
    <property type="project" value="TreeGrafter"/>
</dbReference>
<evidence type="ECO:0000259" key="3">
    <source>
        <dbReference type="PROSITE" id="PS50076"/>
    </source>
</evidence>
<dbReference type="PANTHER" id="PTHR24078:SF553">
    <property type="entry name" value="DNAJ HOMOLOG SUBFAMILY B MEMBER 5"/>
    <property type="match status" value="1"/>
</dbReference>
<dbReference type="Gene3D" id="1.10.287.110">
    <property type="entry name" value="DnaJ domain"/>
    <property type="match status" value="1"/>
</dbReference>
<organism evidence="4 5">
    <name type="scientific">Heterorhabditis bacteriophora</name>
    <name type="common">Entomopathogenic nematode worm</name>
    <dbReference type="NCBI Taxonomy" id="37862"/>
    <lineage>
        <taxon>Eukaryota</taxon>
        <taxon>Metazoa</taxon>
        <taxon>Ecdysozoa</taxon>
        <taxon>Nematoda</taxon>
        <taxon>Chromadorea</taxon>
        <taxon>Rhabditida</taxon>
        <taxon>Rhabditina</taxon>
        <taxon>Rhabditomorpha</taxon>
        <taxon>Strongyloidea</taxon>
        <taxon>Heterorhabditidae</taxon>
        <taxon>Heterorhabditis</taxon>
    </lineage>
</organism>
<feature type="transmembrane region" description="Helical" evidence="2">
    <location>
        <begin position="209"/>
        <end position="228"/>
    </location>
</feature>
<evidence type="ECO:0000256" key="1">
    <source>
        <dbReference type="ARBA" id="ARBA00023186"/>
    </source>
</evidence>
<dbReference type="Proteomes" id="UP000095283">
    <property type="component" value="Unplaced"/>
</dbReference>
<dbReference type="SUPFAM" id="SSF49493">
    <property type="entry name" value="HSP40/DnaJ peptide-binding domain"/>
    <property type="match status" value="1"/>
</dbReference>
<feature type="transmembrane region" description="Helical" evidence="2">
    <location>
        <begin position="240"/>
        <end position="267"/>
    </location>
</feature>
<dbReference type="InterPro" id="IPR001623">
    <property type="entry name" value="DnaJ_domain"/>
</dbReference>
<name>A0A1I7WSA7_HETBA</name>
<dbReference type="InterPro" id="IPR008971">
    <property type="entry name" value="HSP40/DnaJ_pept-bd"/>
</dbReference>
<keyword evidence="2" id="KW-0472">Membrane</keyword>
<dbReference type="Pfam" id="PF00226">
    <property type="entry name" value="DnaJ"/>
    <property type="match status" value="1"/>
</dbReference>
<evidence type="ECO:0000313" key="4">
    <source>
        <dbReference type="Proteomes" id="UP000095283"/>
    </source>
</evidence>
<keyword evidence="4" id="KW-1185">Reference proteome</keyword>
<dbReference type="InterPro" id="IPR051339">
    <property type="entry name" value="DnaJ_subfamily_B"/>
</dbReference>
<protein>
    <submittedName>
        <fullName evidence="5">J domain-containing protein</fullName>
    </submittedName>
</protein>
<dbReference type="Gene3D" id="2.60.260.20">
    <property type="entry name" value="Urease metallochaperone UreE, N-terminal domain"/>
    <property type="match status" value="1"/>
</dbReference>
<dbReference type="InterPro" id="IPR036869">
    <property type="entry name" value="J_dom_sf"/>
</dbReference>
<dbReference type="PRINTS" id="PR00625">
    <property type="entry name" value="JDOMAIN"/>
</dbReference>
<dbReference type="AlphaFoldDB" id="A0A1I7WSA7"/>
<dbReference type="WBParaSite" id="Hba_08073">
    <property type="protein sequence ID" value="Hba_08073"/>
    <property type="gene ID" value="Hba_08073"/>
</dbReference>
<dbReference type="CDD" id="cd06257">
    <property type="entry name" value="DnaJ"/>
    <property type="match status" value="1"/>
</dbReference>
<proteinExistence type="predicted"/>
<keyword evidence="2" id="KW-1133">Transmembrane helix</keyword>
<feature type="domain" description="J" evidence="3">
    <location>
        <begin position="4"/>
        <end position="69"/>
    </location>
</feature>
<dbReference type="FunFam" id="2.60.260.20:FF:000002">
    <property type="entry name" value="Dnaj homolog subfamily b member"/>
    <property type="match status" value="1"/>
</dbReference>